<evidence type="ECO:0000313" key="2">
    <source>
        <dbReference type="EMBL" id="KAF0920568.1"/>
    </source>
</evidence>
<dbReference type="EMBL" id="SPHZ02000005">
    <property type="protein sequence ID" value="KAF0920568.1"/>
    <property type="molecule type" value="Genomic_DNA"/>
</dbReference>
<keyword evidence="3" id="KW-1185">Reference proteome</keyword>
<feature type="region of interest" description="Disordered" evidence="1">
    <location>
        <begin position="34"/>
        <end position="71"/>
    </location>
</feature>
<name>A0A6G1E709_9ORYZ</name>
<organism evidence="2 3">
    <name type="scientific">Oryza meyeriana var. granulata</name>
    <dbReference type="NCBI Taxonomy" id="110450"/>
    <lineage>
        <taxon>Eukaryota</taxon>
        <taxon>Viridiplantae</taxon>
        <taxon>Streptophyta</taxon>
        <taxon>Embryophyta</taxon>
        <taxon>Tracheophyta</taxon>
        <taxon>Spermatophyta</taxon>
        <taxon>Magnoliopsida</taxon>
        <taxon>Liliopsida</taxon>
        <taxon>Poales</taxon>
        <taxon>Poaceae</taxon>
        <taxon>BOP clade</taxon>
        <taxon>Oryzoideae</taxon>
        <taxon>Oryzeae</taxon>
        <taxon>Oryzinae</taxon>
        <taxon>Oryza</taxon>
        <taxon>Oryza meyeriana</taxon>
    </lineage>
</organism>
<sequence>MDQRVVEDSPLPVTSTTLSLHYHTYKEAELALPISPTTPPPPSTVPHHLNPNVARGQLNSDEGTQGCCGKK</sequence>
<reference evidence="2 3" key="1">
    <citation type="submission" date="2019-11" db="EMBL/GenBank/DDBJ databases">
        <title>Whole genome sequence of Oryza granulata.</title>
        <authorList>
            <person name="Li W."/>
        </authorList>
    </citation>
    <scope>NUCLEOTIDE SEQUENCE [LARGE SCALE GENOMIC DNA]</scope>
    <source>
        <strain evidence="3">cv. Menghai</strain>
        <tissue evidence="2">Leaf</tissue>
    </source>
</reference>
<accession>A0A6G1E709</accession>
<dbReference type="AlphaFoldDB" id="A0A6G1E709"/>
<dbReference type="Proteomes" id="UP000479710">
    <property type="component" value="Unassembled WGS sequence"/>
</dbReference>
<comment type="caution">
    <text evidence="2">The sequence shown here is derived from an EMBL/GenBank/DDBJ whole genome shotgun (WGS) entry which is preliminary data.</text>
</comment>
<gene>
    <name evidence="2" type="ORF">E2562_035694</name>
</gene>
<evidence type="ECO:0000256" key="1">
    <source>
        <dbReference type="SAM" id="MobiDB-lite"/>
    </source>
</evidence>
<evidence type="ECO:0000313" key="3">
    <source>
        <dbReference type="Proteomes" id="UP000479710"/>
    </source>
</evidence>
<proteinExistence type="predicted"/>
<protein>
    <submittedName>
        <fullName evidence="2">Uncharacterized protein</fullName>
    </submittedName>
</protein>